<organism evidence="4 5">
    <name type="scientific">Listeria farberi</name>
    <dbReference type="NCBI Taxonomy" id="2713500"/>
    <lineage>
        <taxon>Bacteria</taxon>
        <taxon>Bacillati</taxon>
        <taxon>Bacillota</taxon>
        <taxon>Bacilli</taxon>
        <taxon>Bacillales</taxon>
        <taxon>Listeriaceae</taxon>
        <taxon>Listeria</taxon>
    </lineage>
</organism>
<keyword evidence="3" id="KW-0472">Membrane</keyword>
<feature type="transmembrane region" description="Helical" evidence="3">
    <location>
        <begin position="363"/>
        <end position="386"/>
    </location>
</feature>
<dbReference type="EMBL" id="JAARPH010000001">
    <property type="protein sequence ID" value="MBC1374204.1"/>
    <property type="molecule type" value="Genomic_DNA"/>
</dbReference>
<feature type="compositionally biased region" description="Acidic residues" evidence="2">
    <location>
        <begin position="501"/>
        <end position="513"/>
    </location>
</feature>
<feature type="transmembrane region" description="Helical" evidence="3">
    <location>
        <begin position="130"/>
        <end position="152"/>
    </location>
</feature>
<comment type="caution">
    <text evidence="4">The sequence shown here is derived from an EMBL/GenBank/DDBJ whole genome shotgun (WGS) entry which is preliminary data.</text>
</comment>
<reference evidence="4 5" key="1">
    <citation type="submission" date="2020-03" db="EMBL/GenBank/DDBJ databases">
        <title>Soil Listeria distribution.</title>
        <authorList>
            <person name="Liao J."/>
            <person name="Wiedmann M."/>
        </authorList>
    </citation>
    <scope>NUCLEOTIDE SEQUENCE [LARGE SCALE GENOMIC DNA]</scope>
    <source>
        <strain evidence="4 5">FSL L7-1699</strain>
    </source>
</reference>
<feature type="compositionally biased region" description="Acidic residues" evidence="2">
    <location>
        <begin position="580"/>
        <end position="599"/>
    </location>
</feature>
<feature type="transmembrane region" description="Helical" evidence="3">
    <location>
        <begin position="302"/>
        <end position="324"/>
    </location>
</feature>
<gene>
    <name evidence="4" type="ORF">HB839_01550</name>
</gene>
<feature type="compositionally biased region" description="Acidic residues" evidence="2">
    <location>
        <begin position="529"/>
        <end position="554"/>
    </location>
</feature>
<dbReference type="InterPro" id="IPR058112">
    <property type="entry name" value="CD3337_EF1877-like"/>
</dbReference>
<feature type="coiled-coil region" evidence="1">
    <location>
        <begin position="270"/>
        <end position="297"/>
    </location>
</feature>
<feature type="transmembrane region" description="Helical" evidence="3">
    <location>
        <begin position="83"/>
        <end position="109"/>
    </location>
</feature>
<evidence type="ECO:0000256" key="3">
    <source>
        <dbReference type="SAM" id="Phobius"/>
    </source>
</evidence>
<evidence type="ECO:0000256" key="2">
    <source>
        <dbReference type="SAM" id="MobiDB-lite"/>
    </source>
</evidence>
<feature type="compositionally biased region" description="Acidic residues" evidence="2">
    <location>
        <begin position="460"/>
        <end position="480"/>
    </location>
</feature>
<keyword evidence="3" id="KW-0812">Transmembrane</keyword>
<feature type="compositionally biased region" description="Basic and acidic residues" evidence="2">
    <location>
        <begin position="481"/>
        <end position="490"/>
    </location>
</feature>
<evidence type="ECO:0000313" key="4">
    <source>
        <dbReference type="EMBL" id="MBC1374204.1"/>
    </source>
</evidence>
<keyword evidence="1" id="KW-0175">Coiled coil</keyword>
<evidence type="ECO:0000313" key="5">
    <source>
        <dbReference type="Proteomes" id="UP000518829"/>
    </source>
</evidence>
<evidence type="ECO:0008006" key="6">
    <source>
        <dbReference type="Google" id="ProtNLM"/>
    </source>
</evidence>
<dbReference type="RefSeq" id="WP_185318745.1">
    <property type="nucleotide sequence ID" value="NZ_JAARPH010000001.1"/>
</dbReference>
<feature type="transmembrane region" description="Helical" evidence="3">
    <location>
        <begin position="398"/>
        <end position="415"/>
    </location>
</feature>
<dbReference type="Proteomes" id="UP000518829">
    <property type="component" value="Unassembled WGS sequence"/>
</dbReference>
<accession>A0ABR6SJG3</accession>
<sequence length="654" mass="72843">MLRVLKKNKWILITVLLCAVIFFIFPFNSGIAEDGQNTVDANSVKKGGIELLSKKYDLSHYESLTSTEDEGMLSSAFVGGMNAIANFFFAITKLIGEVIDTGIGYLYSLDAIKLLSEKIGGISELLWDNLYASFGILFFLVAVLQIFFTVVVKKNGVAAGKKAFMLFLVIGISFIWFSNSSWYLKSINKLSAETQGVIMKAGTAFSADSGQKIPKGQELDGSLAVMRNAYFSIVVEKPYLLMNYGTPDKAQILKDDSSRIDRMLSFKMTQAGLESKKKEVESEINDLGNNAMNASNVSNKMGVSFLSMIFAILLGIPLLLIAFLNLLLQVLALGIALLLPISFIISFIPSFANSGWKTFGKLVGVFLLKALVGMVILFVFLIITIMDTIIPTTNTGMYFLNGIAIAVCIILLIIFRDKMIALVTAGMVSSLDNHITDNTAGYVKNKLRGLGFSSSKELPENDPEDNPEDEPESESTDIDSSDVREDRTEQDSLENTASEIDVVEENNIEEDGVENNNIDDVKQNTSTYDDSDTDLPDSMTDDENKEDLDSENTELDEKRANHENDYEFARDNRIPQELPSESEMEPEDNENEDNLDFEEQQPNSLGMPEEEIEMRIPQERANNEEGDNEDIKDRIIINDWDKRNEGDYEESDND</sequence>
<feature type="compositionally biased region" description="Basic and acidic residues" evidence="2">
    <location>
        <begin position="555"/>
        <end position="574"/>
    </location>
</feature>
<feature type="compositionally biased region" description="Basic and acidic residues" evidence="2">
    <location>
        <begin position="613"/>
        <end position="646"/>
    </location>
</feature>
<keyword evidence="5" id="KW-1185">Reference proteome</keyword>
<feature type="transmembrane region" description="Helical" evidence="3">
    <location>
        <begin position="330"/>
        <end position="351"/>
    </location>
</feature>
<evidence type="ECO:0000256" key="1">
    <source>
        <dbReference type="SAM" id="Coils"/>
    </source>
</evidence>
<keyword evidence="3" id="KW-1133">Transmembrane helix</keyword>
<name>A0ABR6SJG3_9LIST</name>
<dbReference type="NCBIfam" id="NF046089">
    <property type="entry name" value="CD3337_EF1877"/>
    <property type="match status" value="1"/>
</dbReference>
<feature type="transmembrane region" description="Helical" evidence="3">
    <location>
        <begin position="164"/>
        <end position="184"/>
    </location>
</feature>
<protein>
    <recommendedName>
        <fullName evidence="6">TrbL/VirB6 plasmid conjugal transfer protein</fullName>
    </recommendedName>
</protein>
<proteinExistence type="predicted"/>
<feature type="region of interest" description="Disordered" evidence="2">
    <location>
        <begin position="453"/>
        <end position="654"/>
    </location>
</feature>